<organism evidence="1 2">
    <name type="scientific">Streptomyces varsoviensis</name>
    <dbReference type="NCBI Taxonomy" id="67373"/>
    <lineage>
        <taxon>Bacteria</taxon>
        <taxon>Bacillati</taxon>
        <taxon>Actinomycetota</taxon>
        <taxon>Actinomycetes</taxon>
        <taxon>Kitasatosporales</taxon>
        <taxon>Streptomycetaceae</taxon>
        <taxon>Streptomyces</taxon>
    </lineage>
</organism>
<reference evidence="1 2" key="1">
    <citation type="submission" date="2015-07" db="EMBL/GenBank/DDBJ databases">
        <authorList>
            <person name="Ju K.-S."/>
            <person name="Doroghazi J.R."/>
            <person name="Metcalf W.W."/>
        </authorList>
    </citation>
    <scope>NUCLEOTIDE SEQUENCE [LARGE SCALE GENOMIC DNA]</scope>
    <source>
        <strain evidence="1 2">NRRL B-3589</strain>
    </source>
</reference>
<accession>A0ABR5JEA0</accession>
<dbReference type="Gene3D" id="3.90.1200.10">
    <property type="match status" value="1"/>
</dbReference>
<dbReference type="Proteomes" id="UP000037020">
    <property type="component" value="Unassembled WGS sequence"/>
</dbReference>
<keyword evidence="2" id="KW-1185">Reference proteome</keyword>
<comment type="caution">
    <text evidence="1">The sequence shown here is derived from an EMBL/GenBank/DDBJ whole genome shotgun (WGS) entry which is preliminary data.</text>
</comment>
<evidence type="ECO:0000313" key="1">
    <source>
        <dbReference type="EMBL" id="KOG91772.1"/>
    </source>
</evidence>
<dbReference type="EMBL" id="LGUT01000100">
    <property type="protein sequence ID" value="KOG91772.1"/>
    <property type="molecule type" value="Genomic_DNA"/>
</dbReference>
<name>A0ABR5JEA0_9ACTN</name>
<proteinExistence type="predicted"/>
<dbReference type="SUPFAM" id="SSF56112">
    <property type="entry name" value="Protein kinase-like (PK-like)"/>
    <property type="match status" value="1"/>
</dbReference>
<dbReference type="InterPro" id="IPR011009">
    <property type="entry name" value="Kinase-like_dom_sf"/>
</dbReference>
<protein>
    <recommendedName>
        <fullName evidence="3">Aminoglycoside phosphotransferase domain-containing protein</fullName>
    </recommendedName>
</protein>
<evidence type="ECO:0008006" key="3">
    <source>
        <dbReference type="Google" id="ProtNLM"/>
    </source>
</evidence>
<sequence>MEWAPDHDLPDAVAALTDPAGLDPLLARCVELMLRLHTAAGAWQPPPARRASPLEIAHGFLGADLERAGPAALAALAGARTGPTHGDLGPWNIRCATGRDTLTLIDWEDYQPAGIQAIDLLNTVFTCALLIFPEYPRRGFEWLGEQVFHVAGPFRSVVANALRRYARGTGQSAVALAELLPVACLWLDRRIRNQGRDTSGMFYLPLMDHFLRTAPHWIGELDE</sequence>
<gene>
    <name evidence="1" type="ORF">ADK38_01340</name>
</gene>
<evidence type="ECO:0000313" key="2">
    <source>
        <dbReference type="Proteomes" id="UP000037020"/>
    </source>
</evidence>